<dbReference type="STRING" id="767452.AVL62_07100"/>
<accession>A0A0W8IHM7</accession>
<evidence type="ECO:0000256" key="3">
    <source>
        <dbReference type="ARBA" id="ARBA00023239"/>
    </source>
</evidence>
<name>A0A0W8IHM7_9MICO</name>
<dbReference type="AlphaFoldDB" id="A0A0W8IHM7"/>
<reference evidence="7 8" key="1">
    <citation type="submission" date="2015-12" db="EMBL/GenBank/DDBJ databases">
        <title>Serinicoccus chungangenesis strain CD08_5 genome sequencing and assembly.</title>
        <authorList>
            <person name="Chander A.M."/>
            <person name="Kaur G."/>
            <person name="Nair G.R."/>
            <person name="Dhawan D.K."/>
            <person name="Kochhar R.K."/>
            <person name="Mayilraj S."/>
            <person name="Bhadada S.K."/>
        </authorList>
    </citation>
    <scope>NUCLEOTIDE SEQUENCE [LARGE SCALE GENOMIC DNA]</scope>
    <source>
        <strain evidence="7 8">CD08_5</strain>
    </source>
</reference>
<dbReference type="Proteomes" id="UP000054837">
    <property type="component" value="Unassembled WGS sequence"/>
</dbReference>
<evidence type="ECO:0000256" key="5">
    <source>
        <dbReference type="PIRSR" id="PIRSR602129-50"/>
    </source>
</evidence>
<dbReference type="PANTHER" id="PTHR42735:SF6">
    <property type="entry name" value="SPHINGOSINE-1-PHOSPHATE LYASE 1"/>
    <property type="match status" value="1"/>
</dbReference>
<dbReference type="InterPro" id="IPR015421">
    <property type="entry name" value="PyrdxlP-dep_Trfase_major"/>
</dbReference>
<dbReference type="GO" id="GO:0019752">
    <property type="term" value="P:carboxylic acid metabolic process"/>
    <property type="evidence" value="ECO:0007669"/>
    <property type="project" value="InterPro"/>
</dbReference>
<dbReference type="EMBL" id="LQBL01000002">
    <property type="protein sequence ID" value="KUG59429.1"/>
    <property type="molecule type" value="Genomic_DNA"/>
</dbReference>
<comment type="similarity">
    <text evidence="4">Belongs to the group II decarboxylase family. Sphingosine-1-phosphate lyase subfamily.</text>
</comment>
<evidence type="ECO:0000256" key="6">
    <source>
        <dbReference type="RuleBase" id="RU000382"/>
    </source>
</evidence>
<dbReference type="Pfam" id="PF00282">
    <property type="entry name" value="Pyridoxal_deC"/>
    <property type="match status" value="1"/>
</dbReference>
<comment type="cofactor">
    <cofactor evidence="1 5 6">
        <name>pyridoxal 5'-phosphate</name>
        <dbReference type="ChEBI" id="CHEBI:597326"/>
    </cofactor>
</comment>
<dbReference type="InterPro" id="IPR050477">
    <property type="entry name" value="GrpII_AminoAcid_Decarb"/>
</dbReference>
<dbReference type="InterPro" id="IPR002129">
    <property type="entry name" value="PyrdxlP-dep_de-COase"/>
</dbReference>
<evidence type="ECO:0000313" key="8">
    <source>
        <dbReference type="Proteomes" id="UP000054837"/>
    </source>
</evidence>
<organism evidence="7 8">
    <name type="scientific">Serinicoccus chungangensis</name>
    <dbReference type="NCBI Taxonomy" id="767452"/>
    <lineage>
        <taxon>Bacteria</taxon>
        <taxon>Bacillati</taxon>
        <taxon>Actinomycetota</taxon>
        <taxon>Actinomycetes</taxon>
        <taxon>Micrococcales</taxon>
        <taxon>Ornithinimicrobiaceae</taxon>
        <taxon>Serinicoccus</taxon>
    </lineage>
</organism>
<dbReference type="OrthoDB" id="3401800at2"/>
<dbReference type="SUPFAM" id="SSF53383">
    <property type="entry name" value="PLP-dependent transferases"/>
    <property type="match status" value="1"/>
</dbReference>
<evidence type="ECO:0000256" key="2">
    <source>
        <dbReference type="ARBA" id="ARBA00022898"/>
    </source>
</evidence>
<comment type="caution">
    <text evidence="7">The sequence shown here is derived from an EMBL/GenBank/DDBJ whole genome shotgun (WGS) entry which is preliminary data.</text>
</comment>
<evidence type="ECO:0000256" key="4">
    <source>
        <dbReference type="ARBA" id="ARBA00038302"/>
    </source>
</evidence>
<dbReference type="RefSeq" id="WP_058889904.1">
    <property type="nucleotide sequence ID" value="NZ_LQBL01000002.1"/>
</dbReference>
<evidence type="ECO:0000313" key="7">
    <source>
        <dbReference type="EMBL" id="KUG59429.1"/>
    </source>
</evidence>
<feature type="modified residue" description="N6-(pyridoxal phosphate)lysine" evidence="5">
    <location>
        <position position="235"/>
    </location>
</feature>
<dbReference type="GO" id="GO:0030170">
    <property type="term" value="F:pyridoxal phosphate binding"/>
    <property type="evidence" value="ECO:0007669"/>
    <property type="project" value="InterPro"/>
</dbReference>
<dbReference type="GO" id="GO:0004058">
    <property type="term" value="F:aromatic-L-amino-acid decarboxylase activity"/>
    <property type="evidence" value="ECO:0007669"/>
    <property type="project" value="UniProtKB-ARBA"/>
</dbReference>
<dbReference type="Gene3D" id="3.40.640.10">
    <property type="entry name" value="Type I PLP-dependent aspartate aminotransferase-like (Major domain)"/>
    <property type="match status" value="1"/>
</dbReference>
<keyword evidence="8" id="KW-1185">Reference proteome</keyword>
<dbReference type="PANTHER" id="PTHR42735">
    <property type="match status" value="1"/>
</dbReference>
<keyword evidence="3 6" id="KW-0456">Lyase</keyword>
<gene>
    <name evidence="7" type="ORF">AVL62_07100</name>
</gene>
<evidence type="ECO:0000256" key="1">
    <source>
        <dbReference type="ARBA" id="ARBA00001933"/>
    </source>
</evidence>
<protein>
    <submittedName>
        <fullName evidence="7">Pyridoxal-dependent decarboxylase</fullName>
    </submittedName>
</protein>
<dbReference type="InterPro" id="IPR015424">
    <property type="entry name" value="PyrdxlP-dep_Trfase"/>
</dbReference>
<keyword evidence="2 5" id="KW-0663">Pyridoxal phosphate</keyword>
<sequence length="479" mass="49544">MSEHDEQVLSLLDTYRAHDAPTHGGRVLSYVYDSGLAELDALAGRAAARVQAVNGLDPTTFPSVALMQADLLSFARDVLRGAPGTSGAVTSGGTESIMLAVLAARERWREHHPGDPRTPRVVVPSTAHAAFHKAAHYLGLQMVTVPVDPRTGTLEADRLAAHLDDATALTVASAPAYPHGVLDPVAGIAAAAAERGIPCHVDACVGGFVLPWWEGTPPWDLAVPGVTSISADLHKFGYAPKGASVLLLADPALDRARYYALTDWPGYPVVNPTVLGSRSAMSLAAAWAVVTRLGTQGYAELTAGVARATAEVREVVDGTAGLRVVGEPTGPLLAVGTDPDVPRPEQVDPHAWAQAVAARGFVLQGQPALTQADGTVLPRTTHLTLTPASASVLDELGAALRAGADDVRGQAAAPVEAGGPVTDLPDPVALARAARESGELDLPAVLALVEALPRPQSARLLVDFLAAFTAPPTGRPSPD</sequence>
<dbReference type="Gene3D" id="3.90.1150.10">
    <property type="entry name" value="Aspartate Aminotransferase, domain 1"/>
    <property type="match status" value="1"/>
</dbReference>
<proteinExistence type="inferred from homology"/>
<dbReference type="InterPro" id="IPR015422">
    <property type="entry name" value="PyrdxlP-dep_Trfase_small"/>
</dbReference>